<keyword evidence="2" id="KW-1185">Reference proteome</keyword>
<protein>
    <submittedName>
        <fullName evidence="1">Uncharacterized protein</fullName>
    </submittedName>
</protein>
<organism evidence="1 2">
    <name type="scientific">Amycolatopsis minnesotensis</name>
    <dbReference type="NCBI Taxonomy" id="337894"/>
    <lineage>
        <taxon>Bacteria</taxon>
        <taxon>Bacillati</taxon>
        <taxon>Actinomycetota</taxon>
        <taxon>Actinomycetes</taxon>
        <taxon>Pseudonocardiales</taxon>
        <taxon>Pseudonocardiaceae</taxon>
        <taxon>Amycolatopsis</taxon>
    </lineage>
</organism>
<comment type="caution">
    <text evidence="1">The sequence shown here is derived from an EMBL/GenBank/DDBJ whole genome shotgun (WGS) entry which is preliminary data.</text>
</comment>
<gene>
    <name evidence="1" type="ORF">GCM10009754_45510</name>
</gene>
<name>A0ABP5CRA5_9PSEU</name>
<reference evidence="2" key="1">
    <citation type="journal article" date="2019" name="Int. J. Syst. Evol. Microbiol.">
        <title>The Global Catalogue of Microorganisms (GCM) 10K type strain sequencing project: providing services to taxonomists for standard genome sequencing and annotation.</title>
        <authorList>
            <consortium name="The Broad Institute Genomics Platform"/>
            <consortium name="The Broad Institute Genome Sequencing Center for Infectious Disease"/>
            <person name="Wu L."/>
            <person name="Ma J."/>
        </authorList>
    </citation>
    <scope>NUCLEOTIDE SEQUENCE [LARGE SCALE GENOMIC DNA]</scope>
    <source>
        <strain evidence="2">JCM 14545</strain>
    </source>
</reference>
<sequence length="48" mass="5389">MRPLCRVHHVLRDEPGWTFTTDSETGVLTVTAPNGRSYTDEPTIAGFR</sequence>
<accession>A0ABP5CRA5</accession>
<proteinExistence type="predicted"/>
<dbReference type="EMBL" id="BAAANN010000018">
    <property type="protein sequence ID" value="GAA1967655.1"/>
    <property type="molecule type" value="Genomic_DNA"/>
</dbReference>
<dbReference type="Proteomes" id="UP001501116">
    <property type="component" value="Unassembled WGS sequence"/>
</dbReference>
<evidence type="ECO:0000313" key="1">
    <source>
        <dbReference type="EMBL" id="GAA1967655.1"/>
    </source>
</evidence>
<evidence type="ECO:0000313" key="2">
    <source>
        <dbReference type="Proteomes" id="UP001501116"/>
    </source>
</evidence>